<accession>A0ABT4CX49</accession>
<dbReference type="CDD" id="cd08181">
    <property type="entry name" value="PPD-like"/>
    <property type="match status" value="1"/>
</dbReference>
<dbReference type="InterPro" id="IPR001670">
    <property type="entry name" value="ADH_Fe/GldA"/>
</dbReference>
<dbReference type="InterPro" id="IPR018211">
    <property type="entry name" value="ADH_Fe_CS"/>
</dbReference>
<dbReference type="Gene3D" id="3.40.50.1970">
    <property type="match status" value="1"/>
</dbReference>
<protein>
    <submittedName>
        <fullName evidence="4">Iron-containing alcohol dehydrogenase family protein</fullName>
    </submittedName>
</protein>
<dbReference type="PANTHER" id="PTHR11496">
    <property type="entry name" value="ALCOHOL DEHYDROGENASE"/>
    <property type="match status" value="1"/>
</dbReference>
<evidence type="ECO:0000313" key="5">
    <source>
        <dbReference type="Proteomes" id="UP001078443"/>
    </source>
</evidence>
<dbReference type="Proteomes" id="UP001078443">
    <property type="component" value="Unassembled WGS sequence"/>
</dbReference>
<name>A0ABT4CX49_9CLOT</name>
<sequence length="364" mass="40914">MKDFRYFMPTEIFYGKNIVKNKAELIESFGKRAFVITGKSSSKKNGSLEDVINVLKEKNVDYYIFDEVEENPSLETVEKAAQIGREKDVDYIIGIGGGSPIDTSKAVGIMLKNKEAEIENLFTEPKLESIPIIAIPTTAGTGTEVTPYAIFTDHRVKTKRNFYQKVFPKVAFLDAKYLMTAPESVTINTAIDALSHLIEGYLTTKANFLSDAVAEKGIKIFGECIEAMKNRDFTYEIREKLLLMSTLGGMVITQTGTSLPHGMGYSLTYFKGIPHGRANGLLLKAYLELCHDKKKVNNILTLINLNSLNEFGCFLQEILGRKESINKEEMNEYAEVIINNKAKLKNHPDKVTKEDIFNIYKKSL</sequence>
<dbReference type="Pfam" id="PF00465">
    <property type="entry name" value="Fe-ADH"/>
    <property type="match status" value="1"/>
</dbReference>
<keyword evidence="5" id="KW-1185">Reference proteome</keyword>
<reference evidence="4" key="1">
    <citation type="submission" date="2022-12" db="EMBL/GenBank/DDBJ databases">
        <authorList>
            <person name="Wang J."/>
        </authorList>
    </citation>
    <scope>NUCLEOTIDE SEQUENCE</scope>
    <source>
        <strain evidence="4">HY-45-18</strain>
    </source>
</reference>
<dbReference type="Gene3D" id="1.20.1090.10">
    <property type="entry name" value="Dehydroquinate synthase-like - alpha domain"/>
    <property type="match status" value="1"/>
</dbReference>
<evidence type="ECO:0000256" key="1">
    <source>
        <dbReference type="ARBA" id="ARBA00023002"/>
    </source>
</evidence>
<comment type="caution">
    <text evidence="4">The sequence shown here is derived from an EMBL/GenBank/DDBJ whole genome shotgun (WGS) entry which is preliminary data.</text>
</comment>
<proteinExistence type="predicted"/>
<dbReference type="SUPFAM" id="SSF56796">
    <property type="entry name" value="Dehydroquinate synthase-like"/>
    <property type="match status" value="1"/>
</dbReference>
<dbReference type="InterPro" id="IPR056798">
    <property type="entry name" value="ADH_Fe_C"/>
</dbReference>
<evidence type="ECO:0000259" key="2">
    <source>
        <dbReference type="Pfam" id="PF00465"/>
    </source>
</evidence>
<gene>
    <name evidence="4" type="ORF">OW763_03475</name>
</gene>
<dbReference type="RefSeq" id="WP_268039665.1">
    <property type="nucleotide sequence ID" value="NZ_JAPQER010000001.1"/>
</dbReference>
<feature type="domain" description="Alcohol dehydrogenase iron-type/glycerol dehydrogenase GldA" evidence="2">
    <location>
        <begin position="9"/>
        <end position="174"/>
    </location>
</feature>
<evidence type="ECO:0000259" key="3">
    <source>
        <dbReference type="Pfam" id="PF25137"/>
    </source>
</evidence>
<dbReference type="InterPro" id="IPR039697">
    <property type="entry name" value="Alcohol_dehydrogenase_Fe"/>
</dbReference>
<evidence type="ECO:0000313" key="4">
    <source>
        <dbReference type="EMBL" id="MCY6483417.1"/>
    </source>
</evidence>
<dbReference type="PANTHER" id="PTHR11496:SF103">
    <property type="entry name" value="DEHYDROGENASE, PUTATIVE-RELATED"/>
    <property type="match status" value="1"/>
</dbReference>
<organism evidence="4 5">
    <name type="scientific">Clostridium aestuarii</name>
    <dbReference type="NCBI Taxonomy" id="338193"/>
    <lineage>
        <taxon>Bacteria</taxon>
        <taxon>Bacillati</taxon>
        <taxon>Bacillota</taxon>
        <taxon>Clostridia</taxon>
        <taxon>Eubacteriales</taxon>
        <taxon>Clostridiaceae</taxon>
        <taxon>Clostridium</taxon>
    </lineage>
</organism>
<dbReference type="PROSITE" id="PS00913">
    <property type="entry name" value="ADH_IRON_1"/>
    <property type="match status" value="1"/>
</dbReference>
<feature type="domain" description="Fe-containing alcohol dehydrogenase-like C-terminal" evidence="3">
    <location>
        <begin position="186"/>
        <end position="293"/>
    </location>
</feature>
<dbReference type="Pfam" id="PF25137">
    <property type="entry name" value="ADH_Fe_C"/>
    <property type="match status" value="1"/>
</dbReference>
<keyword evidence="1" id="KW-0560">Oxidoreductase</keyword>
<dbReference type="EMBL" id="JAPQER010000001">
    <property type="protein sequence ID" value="MCY6483417.1"/>
    <property type="molecule type" value="Genomic_DNA"/>
</dbReference>